<evidence type="ECO:0000259" key="2">
    <source>
        <dbReference type="Pfam" id="PF21788"/>
    </source>
</evidence>
<gene>
    <name evidence="3" type="primary">CSON010607</name>
</gene>
<accession>A0A336N440</accession>
<evidence type="ECO:0000259" key="1">
    <source>
        <dbReference type="Pfam" id="PF21787"/>
    </source>
</evidence>
<dbReference type="OMA" id="PNERICT"/>
<proteinExistence type="predicted"/>
<feature type="domain" description="Transposable element P transposase-like RNase H" evidence="1">
    <location>
        <begin position="68"/>
        <end position="198"/>
    </location>
</feature>
<organism evidence="3">
    <name type="scientific">Culicoides sonorensis</name>
    <name type="common">Biting midge</name>
    <dbReference type="NCBI Taxonomy" id="179676"/>
    <lineage>
        <taxon>Eukaryota</taxon>
        <taxon>Metazoa</taxon>
        <taxon>Ecdysozoa</taxon>
        <taxon>Arthropoda</taxon>
        <taxon>Hexapoda</taxon>
        <taxon>Insecta</taxon>
        <taxon>Pterygota</taxon>
        <taxon>Neoptera</taxon>
        <taxon>Endopterygota</taxon>
        <taxon>Diptera</taxon>
        <taxon>Nematocera</taxon>
        <taxon>Chironomoidea</taxon>
        <taxon>Ceratopogonidae</taxon>
        <taxon>Ceratopogoninae</taxon>
        <taxon>Culicoides</taxon>
        <taxon>Monoculicoides</taxon>
    </lineage>
</organism>
<dbReference type="AlphaFoldDB" id="A0A336N440"/>
<dbReference type="InterPro" id="IPR048366">
    <property type="entry name" value="TNP-like_GBD"/>
</dbReference>
<name>A0A336N440_CULSO</name>
<dbReference type="InterPro" id="IPR048365">
    <property type="entry name" value="TNP-like_RNaseH_N"/>
</dbReference>
<dbReference type="Pfam" id="PF21788">
    <property type="entry name" value="TNP-like_GBD"/>
    <property type="match status" value="1"/>
</dbReference>
<dbReference type="Pfam" id="PF21787">
    <property type="entry name" value="TNP-like_RNaseH_N"/>
    <property type="match status" value="1"/>
</dbReference>
<reference evidence="3" key="1">
    <citation type="submission" date="2018-07" db="EMBL/GenBank/DDBJ databases">
        <authorList>
            <person name="Quirk P.G."/>
            <person name="Krulwich T.A."/>
        </authorList>
    </citation>
    <scope>NUCLEOTIDE SEQUENCE</scope>
</reference>
<protein>
    <submittedName>
        <fullName evidence="3">CSON010607 protein</fullName>
    </submittedName>
</protein>
<sequence>MPDNSKLFMQNLGFRSQAKRYNKNEQHLFQTLYYRDPGYYKFFRETLEASLPSKNTILKWRPLKILQTGLIRVVMAYLQHIHQSLTEEDRKVILCFDEMDGRRGLFYEEKQDRIIGFEFLTGKSNKLAKKILTLMIRGVNGKLGNIIIANYATTSGISGSELPLLIPYIIRALRDIKYEVIATTCDQSAVNRKAFSILKATPDEPYFFVDDYKVWALFDIPHLFKSARISFLERKMTSKNGNISGDLVKKAFYLHKDLATNCFSKLSNVHFEYDTFEKMRVDLAVQILSESVASSLEHLKNDQNTIKFVRTMNVLFDIMNAKTVNDSNENKRGVSASNIERLIEIYEYLGSIEVHIF</sequence>
<feature type="domain" description="Transposable element P transposase-like GTP-binding insertion" evidence="2">
    <location>
        <begin position="222"/>
        <end position="328"/>
    </location>
</feature>
<dbReference type="EMBL" id="UFQT01004368">
    <property type="protein sequence ID" value="SSX35667.1"/>
    <property type="molecule type" value="Genomic_DNA"/>
</dbReference>
<evidence type="ECO:0000313" key="3">
    <source>
        <dbReference type="EMBL" id="SSX35667.1"/>
    </source>
</evidence>
<dbReference type="VEuPathDB" id="VectorBase:CSON010607"/>